<dbReference type="InterPro" id="IPR017853">
    <property type="entry name" value="GH"/>
</dbReference>
<evidence type="ECO:0000256" key="11">
    <source>
        <dbReference type="ARBA" id="ARBA00023316"/>
    </source>
</evidence>
<proteinExistence type="predicted"/>
<dbReference type="RefSeq" id="WP_168553211.1">
    <property type="nucleotide sequence ID" value="NZ_JAAWWL010000002.1"/>
</dbReference>
<evidence type="ECO:0000256" key="7">
    <source>
        <dbReference type="ARBA" id="ARBA00022801"/>
    </source>
</evidence>
<evidence type="ECO:0000256" key="9">
    <source>
        <dbReference type="ARBA" id="ARBA00023180"/>
    </source>
</evidence>
<evidence type="ECO:0000256" key="15">
    <source>
        <dbReference type="ARBA" id="ARBA00043078"/>
    </source>
</evidence>
<evidence type="ECO:0000256" key="12">
    <source>
        <dbReference type="ARBA" id="ARBA00023326"/>
    </source>
</evidence>
<comment type="subcellular location">
    <subcellularLocation>
        <location evidence="2">Cell membrane</location>
    </subcellularLocation>
    <subcellularLocation>
        <location evidence="1">Secreted</location>
        <location evidence="1">Cell wall</location>
    </subcellularLocation>
</comment>
<evidence type="ECO:0000256" key="14">
    <source>
        <dbReference type="ARBA" id="ARBA00042373"/>
    </source>
</evidence>
<evidence type="ECO:0000256" key="6">
    <source>
        <dbReference type="ARBA" id="ARBA00022729"/>
    </source>
</evidence>
<keyword evidence="17" id="KW-1185">Reference proteome</keyword>
<keyword evidence="9" id="KW-0325">Glycoprotein</keyword>
<dbReference type="SUPFAM" id="SSF51445">
    <property type="entry name" value="(Trans)glycosidases"/>
    <property type="match status" value="1"/>
</dbReference>
<keyword evidence="10" id="KW-0119">Carbohydrate metabolism</keyword>
<name>A0ABX1GT13_9FLAO</name>
<evidence type="ECO:0000256" key="4">
    <source>
        <dbReference type="ARBA" id="ARBA00022512"/>
    </source>
</evidence>
<keyword evidence="11" id="KW-0961">Cell wall biogenesis/degradation</keyword>
<evidence type="ECO:0000256" key="5">
    <source>
        <dbReference type="ARBA" id="ARBA00022525"/>
    </source>
</evidence>
<accession>A0ABX1GT13</accession>
<organism evidence="16 17">
    <name type="scientific">Croceivirga thetidis</name>
    <dbReference type="NCBI Taxonomy" id="2721623"/>
    <lineage>
        <taxon>Bacteria</taxon>
        <taxon>Pseudomonadati</taxon>
        <taxon>Bacteroidota</taxon>
        <taxon>Flavobacteriia</taxon>
        <taxon>Flavobacteriales</taxon>
        <taxon>Flavobacteriaceae</taxon>
        <taxon>Croceivirga</taxon>
    </lineage>
</organism>
<keyword evidence="6" id="KW-0732">Signal</keyword>
<dbReference type="Proteomes" id="UP000718451">
    <property type="component" value="Unassembled WGS sequence"/>
</dbReference>
<evidence type="ECO:0000313" key="16">
    <source>
        <dbReference type="EMBL" id="NKI33061.1"/>
    </source>
</evidence>
<evidence type="ECO:0000256" key="10">
    <source>
        <dbReference type="ARBA" id="ARBA00023277"/>
    </source>
</evidence>
<dbReference type="PANTHER" id="PTHR16631:SF17">
    <property type="entry name" value="GLUCAN ENDO-1,3-BETA-GLUCOSIDASE BTGC"/>
    <property type="match status" value="1"/>
</dbReference>
<keyword evidence="4" id="KW-0134">Cell wall</keyword>
<evidence type="ECO:0000256" key="2">
    <source>
        <dbReference type="ARBA" id="ARBA00004236"/>
    </source>
</evidence>
<keyword evidence="7 16" id="KW-0378">Hydrolase</keyword>
<evidence type="ECO:0000256" key="1">
    <source>
        <dbReference type="ARBA" id="ARBA00004191"/>
    </source>
</evidence>
<keyword evidence="3" id="KW-1003">Cell membrane</keyword>
<dbReference type="InterPro" id="IPR050732">
    <property type="entry name" value="Beta-glucan_modifiers"/>
</dbReference>
<keyword evidence="8" id="KW-0472">Membrane</keyword>
<dbReference type="GO" id="GO:0016787">
    <property type="term" value="F:hydrolase activity"/>
    <property type="evidence" value="ECO:0007669"/>
    <property type="project" value="UniProtKB-KW"/>
</dbReference>
<dbReference type="InterPro" id="IPR000490">
    <property type="entry name" value="Glyco_hydro_17"/>
</dbReference>
<dbReference type="Pfam" id="PF00332">
    <property type="entry name" value="Glyco_hydro_17"/>
    <property type="match status" value="1"/>
</dbReference>
<dbReference type="PANTHER" id="PTHR16631">
    <property type="entry name" value="GLUCAN 1,3-BETA-GLUCOSIDASE"/>
    <property type="match status" value="1"/>
</dbReference>
<comment type="function">
    <text evidence="13">Glucanases play a role in cell expansion during growth, in cell-cell fusion during mating, and in spore release during sporulation. This enzyme may be involved in beta-glucan degradation. Active on laminarin and lichenan.</text>
</comment>
<keyword evidence="12" id="KW-0624">Polysaccharide degradation</keyword>
<gene>
    <name evidence="16" type="ORF">HCU67_13975</name>
</gene>
<sequence length="432" mass="49089">MRRTIGILIFTAVSIVILMNSCKEQNNRSIPKTQIEKKVTASDILGNSEYQAISYGGYRHADHSIEPTIGELKEDMKILAAMGIKVLRTYKVHLPHASNVLKAIKELRQEDPNFEMYVMLGAWIDCKNAWTDLEPDHEYESERNSAEIDEAVRLAKKYPEIVKVIAVGNEAMVKWATSYFVQPRVILKWVNHLQELKSKGELSKDLWITSSDNFASWGGGDSEYHIEDLDKLIAAVDYISMHTYPMHDTHYNPNFWGVLETEESFSEPEKIKAAMIRAQNYAENQYNSVVAYMKSLGIDKPVHIGETGWASFSNGFYGDDGSIACDQYKEALFYNLMRDWTNKSGISCFYFEAFDEPWKDAENPGGSENHFGLFSVDGEAKYVIWDLVDQGAFKGLTRGGNEIVKSFDGDFDYLMSYIKTPPSKPDVMANQQ</sequence>
<comment type="caution">
    <text evidence="16">The sequence shown here is derived from an EMBL/GenBank/DDBJ whole genome shotgun (WGS) entry which is preliminary data.</text>
</comment>
<evidence type="ECO:0000256" key="8">
    <source>
        <dbReference type="ARBA" id="ARBA00023136"/>
    </source>
</evidence>
<dbReference type="Gene3D" id="3.20.20.80">
    <property type="entry name" value="Glycosidases"/>
    <property type="match status" value="1"/>
</dbReference>
<protein>
    <recommendedName>
        <fullName evidence="15">Endo-1,3-beta-glucanase btgC</fullName>
    </recommendedName>
    <alternativeName>
        <fullName evidence="14">Laminarinase btgC</fullName>
    </alternativeName>
</protein>
<evidence type="ECO:0000256" key="13">
    <source>
        <dbReference type="ARBA" id="ARBA00037649"/>
    </source>
</evidence>
<dbReference type="EMBL" id="JAAWWL010000002">
    <property type="protein sequence ID" value="NKI33061.1"/>
    <property type="molecule type" value="Genomic_DNA"/>
</dbReference>
<reference evidence="16 17" key="1">
    <citation type="submission" date="2020-04" db="EMBL/GenBank/DDBJ databases">
        <authorList>
            <person name="Yoon J."/>
        </authorList>
    </citation>
    <scope>NUCLEOTIDE SEQUENCE [LARGE SCALE GENOMIC DNA]</scope>
    <source>
        <strain evidence="16 17">DJ-13</strain>
    </source>
</reference>
<keyword evidence="5" id="KW-0964">Secreted</keyword>
<evidence type="ECO:0000313" key="17">
    <source>
        <dbReference type="Proteomes" id="UP000718451"/>
    </source>
</evidence>
<evidence type="ECO:0000256" key="3">
    <source>
        <dbReference type="ARBA" id="ARBA00022475"/>
    </source>
</evidence>